<feature type="domain" description="Transposase Tc1-like" evidence="1">
    <location>
        <begin position="80"/>
        <end position="150"/>
    </location>
</feature>
<dbReference type="InterPro" id="IPR009057">
    <property type="entry name" value="Homeodomain-like_sf"/>
</dbReference>
<dbReference type="InterPro" id="IPR038717">
    <property type="entry name" value="Tc1-like_DDE_dom"/>
</dbReference>
<dbReference type="EMBL" id="JAMKFB020000562">
    <property type="protein sequence ID" value="KAL0148954.1"/>
    <property type="molecule type" value="Genomic_DNA"/>
</dbReference>
<evidence type="ECO:0000313" key="3">
    <source>
        <dbReference type="EMBL" id="KAL0148954.1"/>
    </source>
</evidence>
<dbReference type="InterPro" id="IPR036397">
    <property type="entry name" value="RNaseH_sf"/>
</dbReference>
<keyword evidence="4" id="KW-1185">Reference proteome</keyword>
<gene>
    <name evidence="3" type="ORF">M9458_055758</name>
</gene>
<dbReference type="PANTHER" id="PTHR23022:SF135">
    <property type="entry name" value="SI:DKEY-77F5.3"/>
    <property type="match status" value="1"/>
</dbReference>
<protein>
    <recommendedName>
        <fullName evidence="5">Transposable element Tc1 transposase</fullName>
    </recommendedName>
</protein>
<dbReference type="InterPro" id="IPR002492">
    <property type="entry name" value="Transposase_Tc1-like"/>
</dbReference>
<dbReference type="Pfam" id="PF13358">
    <property type="entry name" value="DDE_3"/>
    <property type="match status" value="1"/>
</dbReference>
<dbReference type="Gene3D" id="1.10.10.10">
    <property type="entry name" value="Winged helix-like DNA-binding domain superfamily/Winged helix DNA-binding domain"/>
    <property type="match status" value="1"/>
</dbReference>
<organism evidence="3 4">
    <name type="scientific">Cirrhinus mrigala</name>
    <name type="common">Mrigala</name>
    <dbReference type="NCBI Taxonomy" id="683832"/>
    <lineage>
        <taxon>Eukaryota</taxon>
        <taxon>Metazoa</taxon>
        <taxon>Chordata</taxon>
        <taxon>Craniata</taxon>
        <taxon>Vertebrata</taxon>
        <taxon>Euteleostomi</taxon>
        <taxon>Actinopterygii</taxon>
        <taxon>Neopterygii</taxon>
        <taxon>Teleostei</taxon>
        <taxon>Ostariophysi</taxon>
        <taxon>Cypriniformes</taxon>
        <taxon>Cyprinidae</taxon>
        <taxon>Labeoninae</taxon>
        <taxon>Labeonini</taxon>
        <taxon>Cirrhinus</taxon>
    </lineage>
</organism>
<dbReference type="Proteomes" id="UP001529510">
    <property type="component" value="Unassembled WGS sequence"/>
</dbReference>
<reference evidence="3 4" key="1">
    <citation type="submission" date="2024-05" db="EMBL/GenBank/DDBJ databases">
        <title>Genome sequencing and assembly of Indian major carp, Cirrhinus mrigala (Hamilton, 1822).</title>
        <authorList>
            <person name="Mohindra V."/>
            <person name="Chowdhury L.M."/>
            <person name="Lal K."/>
            <person name="Jena J.K."/>
        </authorList>
    </citation>
    <scope>NUCLEOTIDE SEQUENCE [LARGE SCALE GENOMIC DNA]</scope>
    <source>
        <strain evidence="3">CM1030</strain>
        <tissue evidence="3">Blood</tissue>
    </source>
</reference>
<dbReference type="InterPro" id="IPR052338">
    <property type="entry name" value="Transposase_5"/>
</dbReference>
<evidence type="ECO:0000313" key="4">
    <source>
        <dbReference type="Proteomes" id="UP001529510"/>
    </source>
</evidence>
<evidence type="ECO:0008006" key="5">
    <source>
        <dbReference type="Google" id="ProtNLM"/>
    </source>
</evidence>
<dbReference type="Gene3D" id="3.30.420.10">
    <property type="entry name" value="Ribonuclease H-like superfamily/Ribonuclease H"/>
    <property type="match status" value="1"/>
</dbReference>
<evidence type="ECO:0000259" key="2">
    <source>
        <dbReference type="Pfam" id="PF13358"/>
    </source>
</evidence>
<proteinExistence type="predicted"/>
<accession>A0ABD0MGK8</accession>
<comment type="caution">
    <text evidence="3">The sequence shown here is derived from an EMBL/GenBank/DDBJ whole genome shotgun (WGS) entry which is preliminary data.</text>
</comment>
<dbReference type="InterPro" id="IPR036388">
    <property type="entry name" value="WH-like_DNA-bd_sf"/>
</dbReference>
<evidence type="ECO:0000259" key="1">
    <source>
        <dbReference type="Pfam" id="PF01498"/>
    </source>
</evidence>
<dbReference type="Pfam" id="PF01498">
    <property type="entry name" value="HTH_Tnp_Tc3_2"/>
    <property type="match status" value="1"/>
</dbReference>
<feature type="domain" description="Tc1-like transposase DDE" evidence="2">
    <location>
        <begin position="161"/>
        <end position="293"/>
    </location>
</feature>
<name>A0ABD0MGK8_CIRMR</name>
<dbReference type="SUPFAM" id="SSF46689">
    <property type="entry name" value="Homeodomain-like"/>
    <property type="match status" value="1"/>
</dbReference>
<dbReference type="PANTHER" id="PTHR23022">
    <property type="entry name" value="TRANSPOSABLE ELEMENT-RELATED"/>
    <property type="match status" value="1"/>
</dbReference>
<dbReference type="AlphaFoldDB" id="A0ABD0MGK8"/>
<sequence length="296" mass="33473">MQTVFTNTCERMGRSQELSEFQYGTMIGCHLCNKSSREISLLLNIPQSTVSCIIRTWNRLGTTATQPRSGRPRKLTERGQRMLRHIVRRGHQLSAESIATALQTSCGLQISSRTVCRELHGMGFHGRAAASKPYITRCNAKCQMQWCKARHHWTLEQWRCILWSDESRFSIWQSDGRVWVWRLPGEWYLSDCTVPSVKFGGGGIMVWGCFSGAGLGPLVPVKGTLNALAHQDILDNSMLPTLWEQFGAGLFLFRHDCAPVHKARSIKTWMTESGVDELDWPAQSPDLNPIEHLGMN</sequence>